<keyword evidence="2" id="KW-1185">Reference proteome</keyword>
<reference evidence="1 2" key="1">
    <citation type="submission" date="2018-12" db="EMBL/GenBank/DDBJ databases">
        <title>Still something new to discover - new insights into E. coli phage diversity and taxonomy.</title>
        <authorList>
            <person name="Korf I.H.E."/>
            <person name="Adriaennsens E."/>
            <person name="Dreiseikelmann B."/>
            <person name="Kropinski A."/>
            <person name="Nimtz M."/>
            <person name="Meier-Kolthoff J.P."/>
            <person name="Rohde M."/>
            <person name="van Raaij M."/>
            <person name="Wittmann J."/>
        </authorList>
    </citation>
    <scope>NUCLEOTIDE SEQUENCE [LARGE SCALE GENOMIC DNA]</scope>
</reference>
<accession>A0A482GG61</accession>
<proteinExistence type="predicted"/>
<dbReference type="Proteomes" id="UP000294673">
    <property type="component" value="Segment"/>
</dbReference>
<sequence>MIPMNVREILMVETAPYNNVQRRPLRFHADSMRSIEDFINTTRFGTATTPSAINKLATGLLQQSAEPEGVSEIANGWGTRRFHFMMAVEESLALAPGTKRVHYISGYTDHSVSLDAFTTRAIDLPNELVFFFTNVIQVTETTTTDMFGKQIVRATPMDATNLLTGAYDPVNRDVQFSTRVQDTLTYASTARWVGNGGFDNQFMDPAMQNVMQQFDPAYADVVHRTSYPPQPEPVFRGVEAAMCFATEKIKPASADTNIPTIYLRKAFDNVGAIRQTYESGSHPGSAENEDIYVEAAQAVREEPLVAHPVFGAIMRDEGFAFSGSLSWADMKRMFGEHIRDVLTLFPYVEARRGTSATTEFGWMPTDSQSWDVIDYPTLYCSSLAAMMPAAMTYRMLESFRFIADNHGHPELGIMPGQWAVAVTDAVPFIKGYDCNRAAEQMRSDMITNILPSMLGNNPNAVMVSGAINLFLDSQFKISVDGSAPIPYTMPNINPSAYSPLLNRSQQEVYKLSVDLFNLVDAVTTKGNF</sequence>
<organismHost>
    <name type="scientific">Escherichia coli</name>
    <dbReference type="NCBI Taxonomy" id="562"/>
</organismHost>
<name>A0A482GG61_BPGOS</name>
<dbReference type="EMBL" id="MK327938">
    <property type="protein sequence ID" value="QBO63967.1"/>
    <property type="molecule type" value="Genomic_DNA"/>
</dbReference>
<protein>
    <submittedName>
        <fullName evidence="1">Uncharacterized protein</fullName>
    </submittedName>
</protein>
<gene>
    <name evidence="1" type="ORF">Goslar_00174</name>
</gene>
<evidence type="ECO:0000313" key="2">
    <source>
        <dbReference type="Proteomes" id="UP000294673"/>
    </source>
</evidence>
<organism evidence="1 2">
    <name type="scientific">Escherichia phage vB_EcoM_Goslar</name>
    <dbReference type="NCBI Taxonomy" id="2502409"/>
    <lineage>
        <taxon>Viruses</taxon>
        <taxon>Duplodnaviria</taxon>
        <taxon>Heunggongvirae</taxon>
        <taxon>Uroviricota</taxon>
        <taxon>Caudoviricetes</taxon>
        <taxon>Chimalliviridae</taxon>
        <taxon>Goslarvirus</taxon>
        <taxon>Goslarvirus goslar</taxon>
    </lineage>
</organism>
<evidence type="ECO:0000313" key="1">
    <source>
        <dbReference type="EMBL" id="QBO63967.1"/>
    </source>
</evidence>